<reference evidence="1" key="1">
    <citation type="submission" date="2018-02" db="EMBL/GenBank/DDBJ databases">
        <title>Rhizophora mucronata_Transcriptome.</title>
        <authorList>
            <person name="Meera S.P."/>
            <person name="Sreeshan A."/>
            <person name="Augustine A."/>
        </authorList>
    </citation>
    <scope>NUCLEOTIDE SEQUENCE</scope>
    <source>
        <tissue evidence="1">Leaf</tissue>
    </source>
</reference>
<evidence type="ECO:0000313" key="1">
    <source>
        <dbReference type="EMBL" id="MBX56484.1"/>
    </source>
</evidence>
<dbReference type="EMBL" id="GGEC01076000">
    <property type="protein sequence ID" value="MBX56484.1"/>
    <property type="molecule type" value="Transcribed_RNA"/>
</dbReference>
<dbReference type="AlphaFoldDB" id="A0A2P2PP59"/>
<accession>A0A2P2PP59</accession>
<proteinExistence type="predicted"/>
<name>A0A2P2PP59_RHIMU</name>
<sequence>MQLGQLMTRSFVDFDPAARSHMLAK</sequence>
<protein>
    <submittedName>
        <fullName evidence="1">Uncharacterized protein</fullName>
    </submittedName>
</protein>
<organism evidence="1">
    <name type="scientific">Rhizophora mucronata</name>
    <name type="common">Asiatic mangrove</name>
    <dbReference type="NCBI Taxonomy" id="61149"/>
    <lineage>
        <taxon>Eukaryota</taxon>
        <taxon>Viridiplantae</taxon>
        <taxon>Streptophyta</taxon>
        <taxon>Embryophyta</taxon>
        <taxon>Tracheophyta</taxon>
        <taxon>Spermatophyta</taxon>
        <taxon>Magnoliopsida</taxon>
        <taxon>eudicotyledons</taxon>
        <taxon>Gunneridae</taxon>
        <taxon>Pentapetalae</taxon>
        <taxon>rosids</taxon>
        <taxon>fabids</taxon>
        <taxon>Malpighiales</taxon>
        <taxon>Rhizophoraceae</taxon>
        <taxon>Rhizophora</taxon>
    </lineage>
</organism>